<evidence type="ECO:0000256" key="3">
    <source>
        <dbReference type="ARBA" id="ARBA00022729"/>
    </source>
</evidence>
<reference evidence="9" key="1">
    <citation type="submission" date="2016-10" db="EMBL/GenBank/DDBJ databases">
        <authorList>
            <person name="Jeantristanb JTB J.-T."/>
            <person name="Ricardo R."/>
        </authorList>
    </citation>
    <scope>NUCLEOTIDE SEQUENCE [LARGE SCALE GENOMIC DNA]</scope>
</reference>
<dbReference type="PANTHER" id="PTHR33938">
    <property type="entry name" value="FERULOYL ESTERASE B-RELATED"/>
    <property type="match status" value="1"/>
</dbReference>
<protein>
    <recommendedName>
        <fullName evidence="7">Carboxylic ester hydrolase</fullName>
        <ecNumber evidence="7">3.1.1.-</ecNumber>
    </recommendedName>
</protein>
<dbReference type="EMBL" id="FMWP01000138">
    <property type="protein sequence ID" value="SDA03940.1"/>
    <property type="molecule type" value="Genomic_DNA"/>
</dbReference>
<dbReference type="Proteomes" id="UP000249723">
    <property type="component" value="Unassembled WGS sequence"/>
</dbReference>
<evidence type="ECO:0000313" key="9">
    <source>
        <dbReference type="Proteomes" id="UP000249723"/>
    </source>
</evidence>
<keyword evidence="1" id="KW-0719">Serine esterase</keyword>
<dbReference type="GO" id="GO:0045493">
    <property type="term" value="P:xylan catabolic process"/>
    <property type="evidence" value="ECO:0007669"/>
    <property type="project" value="UniProtKB-KW"/>
</dbReference>
<evidence type="ECO:0000313" key="8">
    <source>
        <dbReference type="EMBL" id="SDA03940.1"/>
    </source>
</evidence>
<keyword evidence="5" id="KW-1015">Disulfide bond</keyword>
<name>A0A2X0LFS2_9BASI</name>
<evidence type="ECO:0000256" key="1">
    <source>
        <dbReference type="ARBA" id="ARBA00022487"/>
    </source>
</evidence>
<keyword evidence="4 7" id="KW-0378">Hydrolase</keyword>
<sequence>MVGFGTSPSFLTATAVAALCLTGVNALTRRQGRSARVADTDFSTRCANMASVKMPDMTIYATEHYGANSTFSPSGPSRSYNDPVPGLAAFCRFGAEIKTSSQSKVQFELWMPDDWSGRFAMVGNGGDAGSVNYPDMGVPLTKYKFAVASTDTGHSGWGNDGSFAISNPQSQIDFGHRAVHLTATYSKSLIRTYYGGGGANHSYWIGELLWIKDFGPPVSAADGPSNVITAPNRSGCSSGGRQGLKEIQLNADTFDGVLAGAAAQWWPHLNGQTYRINTFVNKIGSPGYLTAANYATIGTEVLNQCDVLGLDKLKDGIITDPTKCSPKLEGLLCSAEGANQTTCLSQAQIKTMYAIWADWKSSTGLATGPGGTNYFPGFQPGAEGYPGFSVTGTPYGPSTDYFNYQVLNKTSVQPFNVTEAELEKLLKIADDTDPGQTNAIDPDIGAFLKRNKLMTYVGLADNFIPAGTTLLYHDRVKAKLGNVDHSFRHFAVPGMLHCGGGNGAYHLGQASQRDISLGGSAQSASFTAKDDMILALIAWVEKNQAPDSLVGVNYVNGDKRQGVAFERLVCSWPKMGYHMAGDSNKASSFSCQ</sequence>
<keyword evidence="3 7" id="KW-0732">Signal</keyword>
<proteinExistence type="inferred from homology"/>
<comment type="catalytic activity">
    <reaction evidence="6">
        <text>feruloyl-polysaccharide + H2O = ferulate + polysaccharide.</text>
        <dbReference type="EC" id="3.1.1.73"/>
    </reaction>
</comment>
<dbReference type="AlphaFoldDB" id="A0A2X0LFS2"/>
<organism evidence="8 9">
    <name type="scientific">Microbotryum saponariae</name>
    <dbReference type="NCBI Taxonomy" id="289078"/>
    <lineage>
        <taxon>Eukaryota</taxon>
        <taxon>Fungi</taxon>
        <taxon>Dikarya</taxon>
        <taxon>Basidiomycota</taxon>
        <taxon>Pucciniomycotina</taxon>
        <taxon>Microbotryomycetes</taxon>
        <taxon>Microbotryales</taxon>
        <taxon>Microbotryaceae</taxon>
        <taxon>Microbotryum</taxon>
    </lineage>
</organism>
<dbReference type="EC" id="3.1.1.-" evidence="7"/>
<keyword evidence="2" id="KW-0858">Xylan degradation</keyword>
<evidence type="ECO:0000256" key="5">
    <source>
        <dbReference type="ARBA" id="ARBA00023157"/>
    </source>
</evidence>
<keyword evidence="2" id="KW-0624">Polysaccharide degradation</keyword>
<keyword evidence="9" id="KW-1185">Reference proteome</keyword>
<evidence type="ECO:0000256" key="2">
    <source>
        <dbReference type="ARBA" id="ARBA00022651"/>
    </source>
</evidence>
<gene>
    <name evidence="8" type="ORF">BZ3500_MVSOF-1268-A1-R1_CHR11-1G03313</name>
</gene>
<dbReference type="InterPro" id="IPR011118">
    <property type="entry name" value="Tannase/feruloyl_esterase"/>
</dbReference>
<accession>A0A2X0LFS2</accession>
<evidence type="ECO:0000256" key="6">
    <source>
        <dbReference type="ARBA" id="ARBA00034075"/>
    </source>
</evidence>
<feature type="chain" id="PRO_5016474172" description="Carboxylic ester hydrolase" evidence="7">
    <location>
        <begin position="27"/>
        <end position="592"/>
    </location>
</feature>
<dbReference type="PANTHER" id="PTHR33938:SF15">
    <property type="entry name" value="FERULOYL ESTERASE B-RELATED"/>
    <property type="match status" value="1"/>
</dbReference>
<comment type="similarity">
    <text evidence="7">Belongs to the tannase family.</text>
</comment>
<dbReference type="STRING" id="289078.A0A2X0LFS2"/>
<feature type="signal peptide" evidence="7">
    <location>
        <begin position="1"/>
        <end position="26"/>
    </location>
</feature>
<evidence type="ECO:0000256" key="7">
    <source>
        <dbReference type="RuleBase" id="RU361238"/>
    </source>
</evidence>
<dbReference type="Pfam" id="PF07519">
    <property type="entry name" value="Tannase"/>
    <property type="match status" value="2"/>
</dbReference>
<keyword evidence="2" id="KW-0119">Carbohydrate metabolism</keyword>
<dbReference type="OrthoDB" id="2537554at2759"/>
<evidence type="ECO:0000256" key="4">
    <source>
        <dbReference type="ARBA" id="ARBA00022801"/>
    </source>
</evidence>
<dbReference type="GO" id="GO:0030600">
    <property type="term" value="F:feruloyl esterase activity"/>
    <property type="evidence" value="ECO:0007669"/>
    <property type="project" value="UniProtKB-EC"/>
</dbReference>